<keyword evidence="1" id="KW-0472">Membrane</keyword>
<feature type="transmembrane region" description="Helical" evidence="1">
    <location>
        <begin position="27"/>
        <end position="46"/>
    </location>
</feature>
<protein>
    <submittedName>
        <fullName evidence="2">Uncharacterized protein</fullName>
    </submittedName>
</protein>
<organism evidence="2 3">
    <name type="scientific">Microscilla marina ATCC 23134</name>
    <dbReference type="NCBI Taxonomy" id="313606"/>
    <lineage>
        <taxon>Bacteria</taxon>
        <taxon>Pseudomonadati</taxon>
        <taxon>Bacteroidota</taxon>
        <taxon>Cytophagia</taxon>
        <taxon>Cytophagales</taxon>
        <taxon>Microscillaceae</taxon>
        <taxon>Microscilla</taxon>
    </lineage>
</organism>
<gene>
    <name evidence="2" type="ORF">M23134_05610</name>
</gene>
<comment type="caution">
    <text evidence="2">The sequence shown here is derived from an EMBL/GenBank/DDBJ whole genome shotgun (WGS) entry which is preliminary data.</text>
</comment>
<evidence type="ECO:0000313" key="3">
    <source>
        <dbReference type="Proteomes" id="UP000004095"/>
    </source>
</evidence>
<evidence type="ECO:0000256" key="1">
    <source>
        <dbReference type="SAM" id="Phobius"/>
    </source>
</evidence>
<sequence length="51" mass="6169">MDKKYFFFYLVSAYFCKTYNICVGNNVLLSIYNTFFEYLSGLFLLFTQHKL</sequence>
<keyword evidence="1" id="KW-0812">Transmembrane</keyword>
<evidence type="ECO:0000313" key="2">
    <source>
        <dbReference type="EMBL" id="EAY29738.1"/>
    </source>
</evidence>
<reference evidence="2 3" key="1">
    <citation type="submission" date="2007-01" db="EMBL/GenBank/DDBJ databases">
        <authorList>
            <person name="Haygood M."/>
            <person name="Podell S."/>
            <person name="Anderson C."/>
            <person name="Hopkinson B."/>
            <person name="Roe K."/>
            <person name="Barbeau K."/>
            <person name="Gaasterland T."/>
            <person name="Ferriera S."/>
            <person name="Johnson J."/>
            <person name="Kravitz S."/>
            <person name="Beeson K."/>
            <person name="Sutton G."/>
            <person name="Rogers Y.-H."/>
            <person name="Friedman R."/>
            <person name="Frazier M."/>
            <person name="Venter J.C."/>
        </authorList>
    </citation>
    <scope>NUCLEOTIDE SEQUENCE [LARGE SCALE GENOMIC DNA]</scope>
    <source>
        <strain evidence="2 3">ATCC 23134</strain>
    </source>
</reference>
<proteinExistence type="predicted"/>
<keyword evidence="1" id="KW-1133">Transmembrane helix</keyword>
<dbReference type="Proteomes" id="UP000004095">
    <property type="component" value="Unassembled WGS sequence"/>
</dbReference>
<accession>A1ZI70</accession>
<name>A1ZI70_MICM2</name>
<dbReference type="AlphaFoldDB" id="A1ZI70"/>
<dbReference type="EMBL" id="AAWS01000009">
    <property type="protein sequence ID" value="EAY29738.1"/>
    <property type="molecule type" value="Genomic_DNA"/>
</dbReference>
<keyword evidence="3" id="KW-1185">Reference proteome</keyword>